<gene>
    <name evidence="1" type="ORF">BV25DRAFT_1823147</name>
</gene>
<accession>A0ACB8T8Y0</accession>
<reference evidence="1" key="1">
    <citation type="submission" date="2021-03" db="EMBL/GenBank/DDBJ databases">
        <authorList>
            <consortium name="DOE Joint Genome Institute"/>
            <person name="Ahrendt S."/>
            <person name="Looney B.P."/>
            <person name="Miyauchi S."/>
            <person name="Morin E."/>
            <person name="Drula E."/>
            <person name="Courty P.E."/>
            <person name="Chicoki N."/>
            <person name="Fauchery L."/>
            <person name="Kohler A."/>
            <person name="Kuo A."/>
            <person name="Labutti K."/>
            <person name="Pangilinan J."/>
            <person name="Lipzen A."/>
            <person name="Riley R."/>
            <person name="Andreopoulos W."/>
            <person name="He G."/>
            <person name="Johnson J."/>
            <person name="Barry K.W."/>
            <person name="Grigoriev I.V."/>
            <person name="Nagy L."/>
            <person name="Hibbett D."/>
            <person name="Henrissat B."/>
            <person name="Matheny P.B."/>
            <person name="Labbe J."/>
            <person name="Martin F."/>
        </authorList>
    </citation>
    <scope>NUCLEOTIDE SEQUENCE</scope>
    <source>
        <strain evidence="1">HHB10654</strain>
    </source>
</reference>
<name>A0ACB8T8Y0_9AGAM</name>
<sequence>MPADRSKPNGGPSGAPSEPSRKAARNHVPFGTRIAMAHGKQSRVRKRRLDELEVVKTLGAGSAARVMLVRTTAREDSRPLEKPGALFAMKVFKKRALRRELMYWEEHAERARLSETPWHPFIAGLLDVFADEKNVYEMLEFLPCGNLRVHLQRIGGRMDGPTATFYYANIVLGLQFLHGLGIIHRDLKPDNIILGGNGYLAITDFGHAKLDSASKDDSEWQALGTPYYMAPEIVTTGMPARYRTFGVDWWASGVILYELVTGEFPFDNYDEDGPNDETVVEELFEQIRYADVPWPAEIPLGRQLQSIIERLLRKEPERRLHGDNGTLVKHPWLANVDWVRMGRQLYKAPYVPQAHRHETNWHTWRMPTEDEIPGLPITDVPVMQQFDDRFFESED</sequence>
<protein>
    <submittedName>
        <fullName evidence="1">Kinase-like protein</fullName>
    </submittedName>
</protein>
<reference evidence="1" key="2">
    <citation type="journal article" date="2022" name="New Phytol.">
        <title>Evolutionary transition to the ectomycorrhizal habit in the genomes of a hyperdiverse lineage of mushroom-forming fungi.</title>
        <authorList>
            <person name="Looney B."/>
            <person name="Miyauchi S."/>
            <person name="Morin E."/>
            <person name="Drula E."/>
            <person name="Courty P.E."/>
            <person name="Kohler A."/>
            <person name="Kuo A."/>
            <person name="LaButti K."/>
            <person name="Pangilinan J."/>
            <person name="Lipzen A."/>
            <person name="Riley R."/>
            <person name="Andreopoulos W."/>
            <person name="He G."/>
            <person name="Johnson J."/>
            <person name="Nolan M."/>
            <person name="Tritt A."/>
            <person name="Barry K.W."/>
            <person name="Grigoriev I.V."/>
            <person name="Nagy L.G."/>
            <person name="Hibbett D."/>
            <person name="Henrissat B."/>
            <person name="Matheny P.B."/>
            <person name="Labbe J."/>
            <person name="Martin F.M."/>
        </authorList>
    </citation>
    <scope>NUCLEOTIDE SEQUENCE</scope>
    <source>
        <strain evidence="1">HHB10654</strain>
    </source>
</reference>
<evidence type="ECO:0000313" key="2">
    <source>
        <dbReference type="Proteomes" id="UP000814140"/>
    </source>
</evidence>
<proteinExistence type="predicted"/>
<keyword evidence="2" id="KW-1185">Reference proteome</keyword>
<organism evidence="1 2">
    <name type="scientific">Artomyces pyxidatus</name>
    <dbReference type="NCBI Taxonomy" id="48021"/>
    <lineage>
        <taxon>Eukaryota</taxon>
        <taxon>Fungi</taxon>
        <taxon>Dikarya</taxon>
        <taxon>Basidiomycota</taxon>
        <taxon>Agaricomycotina</taxon>
        <taxon>Agaricomycetes</taxon>
        <taxon>Russulales</taxon>
        <taxon>Auriscalpiaceae</taxon>
        <taxon>Artomyces</taxon>
    </lineage>
</organism>
<evidence type="ECO:0000313" key="1">
    <source>
        <dbReference type="EMBL" id="KAI0064735.1"/>
    </source>
</evidence>
<comment type="caution">
    <text evidence="1">The sequence shown here is derived from an EMBL/GenBank/DDBJ whole genome shotgun (WGS) entry which is preliminary data.</text>
</comment>
<dbReference type="EMBL" id="MU277198">
    <property type="protein sequence ID" value="KAI0064735.1"/>
    <property type="molecule type" value="Genomic_DNA"/>
</dbReference>
<dbReference type="Proteomes" id="UP000814140">
    <property type="component" value="Unassembled WGS sequence"/>
</dbReference>